<dbReference type="Proteomes" id="UP000515121">
    <property type="component" value="Unplaced"/>
</dbReference>
<reference evidence="5" key="1">
    <citation type="submission" date="2025-08" db="UniProtKB">
        <authorList>
            <consortium name="RefSeq"/>
        </authorList>
    </citation>
    <scope>IDENTIFICATION</scope>
    <source>
        <tissue evidence="5">Fruit stalk</tissue>
    </source>
</reference>
<sequence length="451" mass="50782">MVMKVNKLNQSTSRQIRQTEELDEKLMESLQPNYNIRRLSINGYVGRQFPHWMNHFDIGNLRELELINCKRCETLPKLGQLPKLKCLNIQGMDKVVKINDEFSGGGMRPFPPLNELILRDFPELRTWESMGSTEAFPRLKRLSIMKCPLLKTMPWFPTLQRLVVQDCDPLLLRSAAELRTLSTLVIDSFREFGFFIPKVLLENCCFLISLTVTSCPSLETLPANLGKIRGLKSLKIAFCEMLESLPDGFTNLISLETLDIIECPRLSTLPEQSLERLSSLRSLSIENCAGLTSLPTGMQHATALERLTIMFCSNLASLPDGLQNLLALKSLTILSCQQLASLPEGVEHMKMLQNLEIRICPKLMALPKVNNLVSLKSLAISDCQNINSLPEGIQQLKQLQHLSIKDCPELEKRCKRGEGEDWQKISHIPYVYVGTSIPGNRQDTGASSSSS</sequence>
<dbReference type="RefSeq" id="XP_022725948.1">
    <property type="nucleotide sequence ID" value="XM_022870213.1"/>
</dbReference>
<dbReference type="SUPFAM" id="SSF52047">
    <property type="entry name" value="RNI-like"/>
    <property type="match status" value="1"/>
</dbReference>
<evidence type="ECO:0000256" key="1">
    <source>
        <dbReference type="ARBA" id="ARBA00022614"/>
    </source>
</evidence>
<dbReference type="OrthoDB" id="1935327at2759"/>
<keyword evidence="4" id="KW-1185">Reference proteome</keyword>
<gene>
    <name evidence="5" type="primary">LOC111282183</name>
</gene>
<dbReference type="GeneID" id="111282183"/>
<dbReference type="PANTHER" id="PTHR36766:SF49">
    <property type="entry name" value="DISEASE RESISTANCE PROTEIN RGA3"/>
    <property type="match status" value="1"/>
</dbReference>
<dbReference type="AlphaFoldDB" id="A0A6P5XCB8"/>
<evidence type="ECO:0000313" key="5">
    <source>
        <dbReference type="RefSeq" id="XP_022725948.1"/>
    </source>
</evidence>
<proteinExistence type="predicted"/>
<evidence type="ECO:0000313" key="4">
    <source>
        <dbReference type="Proteomes" id="UP000515121"/>
    </source>
</evidence>
<dbReference type="GO" id="GO:0006952">
    <property type="term" value="P:defense response"/>
    <property type="evidence" value="ECO:0007669"/>
    <property type="project" value="UniProtKB-KW"/>
</dbReference>
<accession>A0A6P5XCB8</accession>
<evidence type="ECO:0000256" key="2">
    <source>
        <dbReference type="ARBA" id="ARBA00022821"/>
    </source>
</evidence>
<keyword evidence="2" id="KW-0611">Plant defense</keyword>
<dbReference type="Pfam" id="PF25019">
    <property type="entry name" value="LRR_R13L1-DRL21"/>
    <property type="match status" value="1"/>
</dbReference>
<dbReference type="SUPFAM" id="SSF52058">
    <property type="entry name" value="L domain-like"/>
    <property type="match status" value="1"/>
</dbReference>
<dbReference type="InterPro" id="IPR056789">
    <property type="entry name" value="LRR_R13L1-DRL21"/>
</dbReference>
<keyword evidence="1" id="KW-0433">Leucine-rich repeat</keyword>
<dbReference type="KEGG" id="dzi:111282183"/>
<dbReference type="InterPro" id="IPR032675">
    <property type="entry name" value="LRR_dom_sf"/>
</dbReference>
<dbReference type="Gene3D" id="3.80.10.10">
    <property type="entry name" value="Ribonuclease Inhibitor"/>
    <property type="match status" value="3"/>
</dbReference>
<evidence type="ECO:0000259" key="3">
    <source>
        <dbReference type="Pfam" id="PF25019"/>
    </source>
</evidence>
<name>A0A6P5XCB8_DURZI</name>
<protein>
    <submittedName>
        <fullName evidence="5">Disease resistance protein RGA1</fullName>
    </submittedName>
</protein>
<feature type="domain" description="R13L1/DRL21-like LRR repeat region" evidence="3">
    <location>
        <begin position="16"/>
        <end position="92"/>
    </location>
</feature>
<organism evidence="4 5">
    <name type="scientific">Durio zibethinus</name>
    <name type="common">Durian</name>
    <dbReference type="NCBI Taxonomy" id="66656"/>
    <lineage>
        <taxon>Eukaryota</taxon>
        <taxon>Viridiplantae</taxon>
        <taxon>Streptophyta</taxon>
        <taxon>Embryophyta</taxon>
        <taxon>Tracheophyta</taxon>
        <taxon>Spermatophyta</taxon>
        <taxon>Magnoliopsida</taxon>
        <taxon>eudicotyledons</taxon>
        <taxon>Gunneridae</taxon>
        <taxon>Pentapetalae</taxon>
        <taxon>rosids</taxon>
        <taxon>malvids</taxon>
        <taxon>Malvales</taxon>
        <taxon>Malvaceae</taxon>
        <taxon>Helicteroideae</taxon>
        <taxon>Durio</taxon>
    </lineage>
</organism>
<dbReference type="PANTHER" id="PTHR36766">
    <property type="entry name" value="PLANT BROAD-SPECTRUM MILDEW RESISTANCE PROTEIN RPW8"/>
    <property type="match status" value="1"/>
</dbReference>